<proteinExistence type="predicted"/>
<evidence type="ECO:0000313" key="2">
    <source>
        <dbReference type="Proteomes" id="UP000887565"/>
    </source>
</evidence>
<organism evidence="2 3">
    <name type="scientific">Romanomermis culicivorax</name>
    <name type="common">Nematode worm</name>
    <dbReference type="NCBI Taxonomy" id="13658"/>
    <lineage>
        <taxon>Eukaryota</taxon>
        <taxon>Metazoa</taxon>
        <taxon>Ecdysozoa</taxon>
        <taxon>Nematoda</taxon>
        <taxon>Enoplea</taxon>
        <taxon>Dorylaimia</taxon>
        <taxon>Mermithida</taxon>
        <taxon>Mermithoidea</taxon>
        <taxon>Mermithidae</taxon>
        <taxon>Romanomermis</taxon>
    </lineage>
</organism>
<dbReference type="WBParaSite" id="nRc.2.0.1.t46881-RA">
    <property type="protein sequence ID" value="nRc.2.0.1.t46881-RA"/>
    <property type="gene ID" value="nRc.2.0.1.g46881"/>
</dbReference>
<protein>
    <submittedName>
        <fullName evidence="3">Uncharacterized protein</fullName>
    </submittedName>
</protein>
<sequence length="149" mass="16804">SGTFEKTGRSRGDGTFEVRDFRGNGTQPTSVVPFVISINFQENVGKIFSGLFVNINDMEDKEYTIPTALLPDNWIAVGEDMKTRCEKNISVDKTFPIATFTWVKMPNPSDNFYQFYDGGHSAIFLGCMKKGGIYVYFNKSLIEVITQEK</sequence>
<dbReference type="AlphaFoldDB" id="A0A915LAU5"/>
<name>A0A915LAU5_ROMCU</name>
<dbReference type="Proteomes" id="UP000887565">
    <property type="component" value="Unplaced"/>
</dbReference>
<reference evidence="3" key="1">
    <citation type="submission" date="2022-11" db="UniProtKB">
        <authorList>
            <consortium name="WormBaseParasite"/>
        </authorList>
    </citation>
    <scope>IDENTIFICATION</scope>
</reference>
<accession>A0A915LAU5</accession>
<evidence type="ECO:0000256" key="1">
    <source>
        <dbReference type="SAM" id="MobiDB-lite"/>
    </source>
</evidence>
<feature type="region of interest" description="Disordered" evidence="1">
    <location>
        <begin position="1"/>
        <end position="22"/>
    </location>
</feature>
<evidence type="ECO:0000313" key="3">
    <source>
        <dbReference type="WBParaSite" id="nRc.2.0.1.t46881-RA"/>
    </source>
</evidence>
<keyword evidence="2" id="KW-1185">Reference proteome</keyword>